<evidence type="ECO:0000313" key="2">
    <source>
        <dbReference type="EMBL" id="RZS44481.1"/>
    </source>
</evidence>
<keyword evidence="3" id="KW-1185">Reference proteome</keyword>
<keyword evidence="1" id="KW-1133">Transmembrane helix</keyword>
<sequence>MLARFLERMRPRDYDEVFFHRSTTLRHEYWAGFVLPALTVIYTIVGLWKYGSLTWLLTWLCAPIAIYANYRVRTVIDYFQAFVWLLTLLLATVGGLALLAVPLSKID</sequence>
<reference evidence="2 3" key="1">
    <citation type="submission" date="2019-02" db="EMBL/GenBank/DDBJ databases">
        <title>Genomic Encyclopedia of Type Strains, Phase IV (KMG-IV): sequencing the most valuable type-strain genomes for metagenomic binning, comparative biology and taxonomic classification.</title>
        <authorList>
            <person name="Goeker M."/>
        </authorList>
    </citation>
    <scope>NUCLEOTIDE SEQUENCE [LARGE SCALE GENOMIC DNA]</scope>
    <source>
        <strain evidence="2 3">DSM 101727</strain>
    </source>
</reference>
<dbReference type="RefSeq" id="WP_130342159.1">
    <property type="nucleotide sequence ID" value="NZ_SGWQ01000001.1"/>
</dbReference>
<accession>A0A4Q7L775</accession>
<proteinExistence type="predicted"/>
<feature type="transmembrane region" description="Helical" evidence="1">
    <location>
        <begin position="29"/>
        <end position="47"/>
    </location>
</feature>
<keyword evidence="1" id="KW-0472">Membrane</keyword>
<protein>
    <submittedName>
        <fullName evidence="2">Uncharacterized protein</fullName>
    </submittedName>
</protein>
<dbReference type="Proteomes" id="UP000294257">
    <property type="component" value="Unassembled WGS sequence"/>
</dbReference>
<evidence type="ECO:0000256" key="1">
    <source>
        <dbReference type="SAM" id="Phobius"/>
    </source>
</evidence>
<gene>
    <name evidence="2" type="ORF">EV193_101357</name>
</gene>
<dbReference type="EMBL" id="SGWQ01000001">
    <property type="protein sequence ID" value="RZS44481.1"/>
    <property type="molecule type" value="Genomic_DNA"/>
</dbReference>
<feature type="transmembrane region" description="Helical" evidence="1">
    <location>
        <begin position="82"/>
        <end position="103"/>
    </location>
</feature>
<comment type="caution">
    <text evidence="2">The sequence shown here is derived from an EMBL/GenBank/DDBJ whole genome shotgun (WGS) entry which is preliminary data.</text>
</comment>
<feature type="transmembrane region" description="Helical" evidence="1">
    <location>
        <begin position="53"/>
        <end position="70"/>
    </location>
</feature>
<name>A0A4Q7L775_9PSEU</name>
<organism evidence="2 3">
    <name type="scientific">Herbihabitans rhizosphaerae</name>
    <dbReference type="NCBI Taxonomy" id="1872711"/>
    <lineage>
        <taxon>Bacteria</taxon>
        <taxon>Bacillati</taxon>
        <taxon>Actinomycetota</taxon>
        <taxon>Actinomycetes</taxon>
        <taxon>Pseudonocardiales</taxon>
        <taxon>Pseudonocardiaceae</taxon>
        <taxon>Herbihabitans</taxon>
    </lineage>
</organism>
<dbReference type="AlphaFoldDB" id="A0A4Q7L775"/>
<keyword evidence="1" id="KW-0812">Transmembrane</keyword>
<evidence type="ECO:0000313" key="3">
    <source>
        <dbReference type="Proteomes" id="UP000294257"/>
    </source>
</evidence>